<organism evidence="2 3">
    <name type="scientific">Colletotrichum gloeosporioides (strain Cg-14)</name>
    <name type="common">Anthracnose fungus</name>
    <name type="synonym">Glomerella cingulata</name>
    <dbReference type="NCBI Taxonomy" id="1237896"/>
    <lineage>
        <taxon>Eukaryota</taxon>
        <taxon>Fungi</taxon>
        <taxon>Dikarya</taxon>
        <taxon>Ascomycota</taxon>
        <taxon>Pezizomycotina</taxon>
        <taxon>Sordariomycetes</taxon>
        <taxon>Hypocreomycetidae</taxon>
        <taxon>Glomerellales</taxon>
        <taxon>Glomerellaceae</taxon>
        <taxon>Colletotrichum</taxon>
        <taxon>Colletotrichum gloeosporioides species complex</taxon>
    </lineage>
</organism>
<protein>
    <submittedName>
        <fullName evidence="2">Uncharacterized protein</fullName>
    </submittedName>
</protein>
<accession>T0KKA9</accession>
<proteinExistence type="predicted"/>
<evidence type="ECO:0000313" key="2">
    <source>
        <dbReference type="EMBL" id="EQB55972.1"/>
    </source>
</evidence>
<evidence type="ECO:0000313" key="3">
    <source>
        <dbReference type="Proteomes" id="UP000015530"/>
    </source>
</evidence>
<gene>
    <name evidence="2" type="ORF">CGLO_04043</name>
</gene>
<dbReference type="AlphaFoldDB" id="T0KKA9"/>
<name>T0KKA9_COLGC</name>
<dbReference type="HOGENOM" id="CLU_3392249_0_0_1"/>
<dbReference type="Proteomes" id="UP000015530">
    <property type="component" value="Unassembled WGS sequence"/>
</dbReference>
<feature type="region of interest" description="Disordered" evidence="1">
    <location>
        <begin position="1"/>
        <end position="32"/>
    </location>
</feature>
<dbReference type="EMBL" id="AMYD01000819">
    <property type="protein sequence ID" value="EQB55972.1"/>
    <property type="molecule type" value="Genomic_DNA"/>
</dbReference>
<sequence>MAAIIGRDAGDRGAGAVEVQQAADSDGWTYAE</sequence>
<evidence type="ECO:0000256" key="1">
    <source>
        <dbReference type="SAM" id="MobiDB-lite"/>
    </source>
</evidence>
<reference evidence="3" key="1">
    <citation type="journal article" date="2013" name="Mol. Plant Microbe Interact.">
        <title>Global aspects of pacC regulation of pathogenicity genes in Colletotrichum gloeosporioides as revealed by transcriptome analysis.</title>
        <authorList>
            <person name="Alkan N."/>
            <person name="Meng X."/>
            <person name="Friedlander G."/>
            <person name="Reuveni E."/>
            <person name="Sukno S."/>
            <person name="Sherman A."/>
            <person name="Thon M."/>
            <person name="Fluhr R."/>
            <person name="Prusky D."/>
        </authorList>
    </citation>
    <scope>NUCLEOTIDE SEQUENCE [LARGE SCALE GENOMIC DNA]</scope>
    <source>
        <strain evidence="3">Cg-14</strain>
    </source>
</reference>
<comment type="caution">
    <text evidence="2">The sequence shown here is derived from an EMBL/GenBank/DDBJ whole genome shotgun (WGS) entry which is preliminary data.</text>
</comment>